<accession>A0A6C0CTV8</accession>
<organism evidence="4">
    <name type="scientific">viral metagenome</name>
    <dbReference type="NCBI Taxonomy" id="1070528"/>
    <lineage>
        <taxon>unclassified sequences</taxon>
        <taxon>metagenomes</taxon>
        <taxon>organismal metagenomes</taxon>
    </lineage>
</organism>
<evidence type="ECO:0000256" key="1">
    <source>
        <dbReference type="SAM" id="MobiDB-lite"/>
    </source>
</evidence>
<protein>
    <recommendedName>
        <fullName evidence="3">Minor capsid protein P11 C-terminal conserved region domain-containing protein</fullName>
    </recommendedName>
</protein>
<dbReference type="EMBL" id="MN739483">
    <property type="protein sequence ID" value="QHT07602.1"/>
    <property type="molecule type" value="Genomic_DNA"/>
</dbReference>
<dbReference type="AlphaFoldDB" id="A0A6C0CTV8"/>
<evidence type="ECO:0000313" key="4">
    <source>
        <dbReference type="EMBL" id="QHT07602.1"/>
    </source>
</evidence>
<reference evidence="4" key="1">
    <citation type="journal article" date="2020" name="Nature">
        <title>Giant virus diversity and host interactions through global metagenomics.</title>
        <authorList>
            <person name="Schulz F."/>
            <person name="Roux S."/>
            <person name="Paez-Espino D."/>
            <person name="Jungbluth S."/>
            <person name="Walsh D.A."/>
            <person name="Denef V.J."/>
            <person name="McMahon K.D."/>
            <person name="Konstantinidis K.T."/>
            <person name="Eloe-Fadrosh E.A."/>
            <person name="Kyrpides N.C."/>
            <person name="Woyke T."/>
        </authorList>
    </citation>
    <scope>NUCLEOTIDE SEQUENCE</scope>
    <source>
        <strain evidence="4">GVMAG-M-3300021964-36</strain>
    </source>
</reference>
<dbReference type="Pfam" id="PF23983">
    <property type="entry name" value="P11_C"/>
    <property type="match status" value="1"/>
</dbReference>
<feature type="transmembrane region" description="Helical" evidence="2">
    <location>
        <begin position="24"/>
        <end position="41"/>
    </location>
</feature>
<proteinExistence type="predicted"/>
<keyword evidence="2" id="KW-1133">Transmembrane helix</keyword>
<dbReference type="InterPro" id="IPR055730">
    <property type="entry name" value="P11_C"/>
</dbReference>
<sequence>MNVFEKILCYIIIKNCFQMDTISIFRGMLIIFFIGVLAYLISEYTKKQKEKDEGFEEIDDVIENELMAPSITTPEAPVNPTTSEDARPNEPLSNEDFKKVNFKTNELPKDCFPKDKLTSEDLLPKDAANSKWAQVNPAGQGDLKDKNFLNAGFHIGINTVGNSLRNPNLQLRSEPPNPQLKVSPWNQTTIESDLNRRPLEIGGCE</sequence>
<evidence type="ECO:0000259" key="3">
    <source>
        <dbReference type="Pfam" id="PF23983"/>
    </source>
</evidence>
<name>A0A6C0CTV8_9ZZZZ</name>
<feature type="domain" description="Minor capsid protein P11 C-terminal conserved region" evidence="3">
    <location>
        <begin position="117"/>
        <end position="200"/>
    </location>
</feature>
<feature type="region of interest" description="Disordered" evidence="1">
    <location>
        <begin position="69"/>
        <end position="99"/>
    </location>
</feature>
<keyword evidence="2" id="KW-0472">Membrane</keyword>
<keyword evidence="2" id="KW-0812">Transmembrane</keyword>
<evidence type="ECO:0000256" key="2">
    <source>
        <dbReference type="SAM" id="Phobius"/>
    </source>
</evidence>